<dbReference type="Gene3D" id="3.40.220.10">
    <property type="entry name" value="Leucine Aminopeptidase, subunit E, domain 1"/>
    <property type="match status" value="1"/>
</dbReference>
<protein>
    <submittedName>
        <fullName evidence="1">Uncharacterized protein</fullName>
    </submittedName>
</protein>
<proteinExistence type="predicted"/>
<dbReference type="SUPFAM" id="SSF52949">
    <property type="entry name" value="Macro domain-like"/>
    <property type="match status" value="1"/>
</dbReference>
<name>A0A8R7VAH0_TRIUA</name>
<sequence length="104" mass="11425">RPPCRFPVDPEVNSRIYLWRGHPWNLEVDAVVNSTNESLDEAHSSPGLHAAAGPELAEECATLVRHFLGCCSRGGFGFRLVITVCFVSVFMDICRVGAGLGWPR</sequence>
<dbReference type="PANTHER" id="PTHR11106">
    <property type="entry name" value="GANGLIOSIDE INDUCED DIFFERENTIATION ASSOCIATED PROTEIN 2-RELATED"/>
    <property type="match status" value="1"/>
</dbReference>
<reference evidence="2" key="1">
    <citation type="journal article" date="2013" name="Nature">
        <title>Draft genome of the wheat A-genome progenitor Triticum urartu.</title>
        <authorList>
            <person name="Ling H.Q."/>
            <person name="Zhao S."/>
            <person name="Liu D."/>
            <person name="Wang J."/>
            <person name="Sun H."/>
            <person name="Zhang C."/>
            <person name="Fan H."/>
            <person name="Li D."/>
            <person name="Dong L."/>
            <person name="Tao Y."/>
            <person name="Gao C."/>
            <person name="Wu H."/>
            <person name="Li Y."/>
            <person name="Cui Y."/>
            <person name="Guo X."/>
            <person name="Zheng S."/>
            <person name="Wang B."/>
            <person name="Yu K."/>
            <person name="Liang Q."/>
            <person name="Yang W."/>
            <person name="Lou X."/>
            <person name="Chen J."/>
            <person name="Feng M."/>
            <person name="Jian J."/>
            <person name="Zhang X."/>
            <person name="Luo G."/>
            <person name="Jiang Y."/>
            <person name="Liu J."/>
            <person name="Wang Z."/>
            <person name="Sha Y."/>
            <person name="Zhang B."/>
            <person name="Wu H."/>
            <person name="Tang D."/>
            <person name="Shen Q."/>
            <person name="Xue P."/>
            <person name="Zou S."/>
            <person name="Wang X."/>
            <person name="Liu X."/>
            <person name="Wang F."/>
            <person name="Yang Y."/>
            <person name="An X."/>
            <person name="Dong Z."/>
            <person name="Zhang K."/>
            <person name="Zhang X."/>
            <person name="Luo M.C."/>
            <person name="Dvorak J."/>
            <person name="Tong Y."/>
            <person name="Wang J."/>
            <person name="Yang H."/>
            <person name="Li Z."/>
            <person name="Wang D."/>
            <person name="Zhang A."/>
            <person name="Wang J."/>
        </authorList>
    </citation>
    <scope>NUCLEOTIDE SEQUENCE</scope>
    <source>
        <strain evidence="2">cv. G1812</strain>
    </source>
</reference>
<dbReference type="Gramene" id="TuG1812S0001386300.01.T02">
    <property type="protein sequence ID" value="TuG1812S0001386300.01.T02"/>
    <property type="gene ID" value="TuG1812S0001386300.01"/>
</dbReference>
<dbReference type="InterPro" id="IPR043472">
    <property type="entry name" value="Macro_dom-like"/>
</dbReference>
<keyword evidence="2" id="KW-1185">Reference proteome</keyword>
<evidence type="ECO:0000313" key="2">
    <source>
        <dbReference type="Proteomes" id="UP000015106"/>
    </source>
</evidence>
<evidence type="ECO:0000313" key="1">
    <source>
        <dbReference type="EnsemblPlants" id="TuG1812S0001386300.01.T02"/>
    </source>
</evidence>
<accession>A0A8R7VAH0</accession>
<dbReference type="PANTHER" id="PTHR11106:SF119">
    <property type="entry name" value="APPR-1-P PROCESSING ENZYME FAMILY PROTEIN"/>
    <property type="match status" value="1"/>
</dbReference>
<organism evidence="1 2">
    <name type="scientific">Triticum urartu</name>
    <name type="common">Red wild einkorn</name>
    <name type="synonym">Crithodium urartu</name>
    <dbReference type="NCBI Taxonomy" id="4572"/>
    <lineage>
        <taxon>Eukaryota</taxon>
        <taxon>Viridiplantae</taxon>
        <taxon>Streptophyta</taxon>
        <taxon>Embryophyta</taxon>
        <taxon>Tracheophyta</taxon>
        <taxon>Spermatophyta</taxon>
        <taxon>Magnoliopsida</taxon>
        <taxon>Liliopsida</taxon>
        <taxon>Poales</taxon>
        <taxon>Poaceae</taxon>
        <taxon>BOP clade</taxon>
        <taxon>Pooideae</taxon>
        <taxon>Triticodae</taxon>
        <taxon>Triticeae</taxon>
        <taxon>Triticinae</taxon>
        <taxon>Triticum</taxon>
    </lineage>
</organism>
<dbReference type="Proteomes" id="UP000015106">
    <property type="component" value="Unassembled WGS sequence"/>
</dbReference>
<reference evidence="1" key="2">
    <citation type="submission" date="2022-06" db="UniProtKB">
        <authorList>
            <consortium name="EnsemblPlants"/>
        </authorList>
    </citation>
    <scope>IDENTIFICATION</scope>
</reference>
<dbReference type="AlphaFoldDB" id="A0A8R7VAH0"/>
<dbReference type="EnsemblPlants" id="TuG1812S0001386300.01.T02">
    <property type="protein sequence ID" value="TuG1812S0001386300.01.T02"/>
    <property type="gene ID" value="TuG1812S0001386300.01"/>
</dbReference>